<evidence type="ECO:0000313" key="2">
    <source>
        <dbReference type="EMBL" id="KAH8041243.1"/>
    </source>
</evidence>
<sequence>MMEYNMAIMRNQFGRLWCFILGALQTCTERVSVADSLLNKGKHPMIATILNVETLVSAILSWDILSIIIRQAQSHKRISVLPLLLEMNVSMVLSGACGLLCALLVKATLHRCRFNPQCMVVFIVASSYALFALLKLYGGCGILGVIFFCVMVSTDTIITSTELEDELKRYWEVLHDISEVISLLLCALYIGHEITPNVNASDLHTSFLTYLVAVASRQQPMRTRSSVAVVCMLPFLSSVRSSSRFVQALILIWMGMRGSYRIFLAVHYLRLLNVSIGEATRGIVHVASAMIFVDLINVMLFENILTLIGEFANFDGVDLCRYSPGELRVRDEIFSVRRLPSLGARRTSLTAVPEANTHLSLPLCVRSAEG</sequence>
<comment type="caution">
    <text evidence="2">The sequence shown here is derived from an EMBL/GenBank/DDBJ whole genome shotgun (WGS) entry which is preliminary data.</text>
</comment>
<feature type="transmembrane region" description="Helical" evidence="1">
    <location>
        <begin position="44"/>
        <end position="69"/>
    </location>
</feature>
<dbReference type="AlphaFoldDB" id="A0A9J6F3J2"/>
<proteinExistence type="predicted"/>
<keyword evidence="1" id="KW-0472">Membrane</keyword>
<name>A0A9J6F3J2_RHIMP</name>
<keyword evidence="1" id="KW-0812">Transmembrane</keyword>
<evidence type="ECO:0000256" key="1">
    <source>
        <dbReference type="SAM" id="Phobius"/>
    </source>
</evidence>
<feature type="transmembrane region" description="Helical" evidence="1">
    <location>
        <begin position="125"/>
        <end position="152"/>
    </location>
</feature>
<gene>
    <name evidence="2" type="ORF">HPB51_014391</name>
</gene>
<protein>
    <submittedName>
        <fullName evidence="2">Uncharacterized protein</fullName>
    </submittedName>
</protein>
<organism evidence="2 3">
    <name type="scientific">Rhipicephalus microplus</name>
    <name type="common">Cattle tick</name>
    <name type="synonym">Boophilus microplus</name>
    <dbReference type="NCBI Taxonomy" id="6941"/>
    <lineage>
        <taxon>Eukaryota</taxon>
        <taxon>Metazoa</taxon>
        <taxon>Ecdysozoa</taxon>
        <taxon>Arthropoda</taxon>
        <taxon>Chelicerata</taxon>
        <taxon>Arachnida</taxon>
        <taxon>Acari</taxon>
        <taxon>Parasitiformes</taxon>
        <taxon>Ixodida</taxon>
        <taxon>Ixodoidea</taxon>
        <taxon>Ixodidae</taxon>
        <taxon>Rhipicephalinae</taxon>
        <taxon>Rhipicephalus</taxon>
        <taxon>Boophilus</taxon>
    </lineage>
</organism>
<keyword evidence="3" id="KW-1185">Reference proteome</keyword>
<keyword evidence="1" id="KW-1133">Transmembrane helix</keyword>
<reference evidence="2" key="1">
    <citation type="journal article" date="2020" name="Cell">
        <title>Large-Scale Comparative Analyses of Tick Genomes Elucidate Their Genetic Diversity and Vector Capacities.</title>
        <authorList>
            <consortium name="Tick Genome and Microbiome Consortium (TIGMIC)"/>
            <person name="Jia N."/>
            <person name="Wang J."/>
            <person name="Shi W."/>
            <person name="Du L."/>
            <person name="Sun Y."/>
            <person name="Zhan W."/>
            <person name="Jiang J.F."/>
            <person name="Wang Q."/>
            <person name="Zhang B."/>
            <person name="Ji P."/>
            <person name="Bell-Sakyi L."/>
            <person name="Cui X.M."/>
            <person name="Yuan T.T."/>
            <person name="Jiang B.G."/>
            <person name="Yang W.F."/>
            <person name="Lam T.T."/>
            <person name="Chang Q.C."/>
            <person name="Ding S.J."/>
            <person name="Wang X.J."/>
            <person name="Zhu J.G."/>
            <person name="Ruan X.D."/>
            <person name="Zhao L."/>
            <person name="Wei J.T."/>
            <person name="Ye R.Z."/>
            <person name="Que T.C."/>
            <person name="Du C.H."/>
            <person name="Zhou Y.H."/>
            <person name="Cheng J.X."/>
            <person name="Dai P.F."/>
            <person name="Guo W.B."/>
            <person name="Han X.H."/>
            <person name="Huang E.J."/>
            <person name="Li L.F."/>
            <person name="Wei W."/>
            <person name="Gao Y.C."/>
            <person name="Liu J.Z."/>
            <person name="Shao H.Z."/>
            <person name="Wang X."/>
            <person name="Wang C.C."/>
            <person name="Yang T.C."/>
            <person name="Huo Q.B."/>
            <person name="Li W."/>
            <person name="Chen H.Y."/>
            <person name="Chen S.E."/>
            <person name="Zhou L.G."/>
            <person name="Ni X.B."/>
            <person name="Tian J.H."/>
            <person name="Sheng Y."/>
            <person name="Liu T."/>
            <person name="Pan Y.S."/>
            <person name="Xia L.Y."/>
            <person name="Li J."/>
            <person name="Zhao F."/>
            <person name="Cao W.C."/>
        </authorList>
    </citation>
    <scope>NUCLEOTIDE SEQUENCE</scope>
    <source>
        <strain evidence="2">Rmic-2018</strain>
    </source>
</reference>
<dbReference type="VEuPathDB" id="VectorBase:LOC119161038"/>
<reference evidence="2" key="2">
    <citation type="submission" date="2021-09" db="EMBL/GenBank/DDBJ databases">
        <authorList>
            <person name="Jia N."/>
            <person name="Wang J."/>
            <person name="Shi W."/>
            <person name="Du L."/>
            <person name="Sun Y."/>
            <person name="Zhan W."/>
            <person name="Jiang J."/>
            <person name="Wang Q."/>
            <person name="Zhang B."/>
            <person name="Ji P."/>
            <person name="Sakyi L.B."/>
            <person name="Cui X."/>
            <person name="Yuan T."/>
            <person name="Jiang B."/>
            <person name="Yang W."/>
            <person name="Lam T.T.-Y."/>
            <person name="Chang Q."/>
            <person name="Ding S."/>
            <person name="Wang X."/>
            <person name="Zhu J."/>
            <person name="Ruan X."/>
            <person name="Zhao L."/>
            <person name="Wei J."/>
            <person name="Que T."/>
            <person name="Du C."/>
            <person name="Cheng J."/>
            <person name="Dai P."/>
            <person name="Han X."/>
            <person name="Huang E."/>
            <person name="Gao Y."/>
            <person name="Liu J."/>
            <person name="Shao H."/>
            <person name="Ye R."/>
            <person name="Li L."/>
            <person name="Wei W."/>
            <person name="Wang X."/>
            <person name="Wang C."/>
            <person name="Huo Q."/>
            <person name="Li W."/>
            <person name="Guo W."/>
            <person name="Chen H."/>
            <person name="Chen S."/>
            <person name="Zhou L."/>
            <person name="Zhou L."/>
            <person name="Ni X."/>
            <person name="Tian J."/>
            <person name="Zhou Y."/>
            <person name="Sheng Y."/>
            <person name="Liu T."/>
            <person name="Pan Y."/>
            <person name="Xia L."/>
            <person name="Li J."/>
            <person name="Zhao F."/>
            <person name="Cao W."/>
        </authorList>
    </citation>
    <scope>NUCLEOTIDE SEQUENCE</scope>
    <source>
        <strain evidence="2">Rmic-2018</strain>
        <tissue evidence="2">Larvae</tissue>
    </source>
</reference>
<accession>A0A9J6F3J2</accession>
<dbReference type="EMBL" id="JABSTU010000001">
    <property type="protein sequence ID" value="KAH8041243.1"/>
    <property type="molecule type" value="Genomic_DNA"/>
</dbReference>
<dbReference type="Proteomes" id="UP000821866">
    <property type="component" value="Chromosome 1"/>
</dbReference>
<evidence type="ECO:0000313" key="3">
    <source>
        <dbReference type="Proteomes" id="UP000821866"/>
    </source>
</evidence>
<feature type="transmembrane region" description="Helical" evidence="1">
    <location>
        <begin position="81"/>
        <end position="105"/>
    </location>
</feature>